<dbReference type="GO" id="GO:0004510">
    <property type="term" value="F:tryptophan 5-monooxygenase activity"/>
    <property type="evidence" value="ECO:0007669"/>
    <property type="project" value="TreeGrafter"/>
</dbReference>
<keyword evidence="3 10" id="KW-0479">Metal-binding</keyword>
<evidence type="ECO:0000259" key="14">
    <source>
        <dbReference type="PROSITE" id="PS51671"/>
    </source>
</evidence>
<dbReference type="FunFam" id="1.10.800.10:FF:000004">
    <property type="entry name" value="Tyrosine 3-monooxygenase"/>
    <property type="match status" value="1"/>
</dbReference>
<feature type="domain" description="Biopterin-dependent aromatic amino acid hydroxylase family profile" evidence="13">
    <location>
        <begin position="168"/>
        <end position="514"/>
    </location>
</feature>
<feature type="binding site" evidence="11">
    <location>
        <position position="310"/>
    </location>
    <ligand>
        <name>L-tryptophan</name>
        <dbReference type="ChEBI" id="CHEBI:57912"/>
    </ligand>
</feature>
<dbReference type="PIRSF" id="PIRSF000336">
    <property type="entry name" value="TH"/>
    <property type="match status" value="1"/>
</dbReference>
<dbReference type="InterPro" id="IPR019773">
    <property type="entry name" value="Tyrosine_3-monooxygenase-like"/>
</dbReference>
<dbReference type="AlphaFoldDB" id="A0AAE1AI04"/>
<comment type="caution">
    <text evidence="15">The sequence shown here is derived from an EMBL/GenBank/DDBJ whole genome shotgun (WGS) entry which is preliminary data.</text>
</comment>
<dbReference type="PROSITE" id="PS00367">
    <property type="entry name" value="BH4_AAA_HYDROXYL_1"/>
    <property type="match status" value="1"/>
</dbReference>
<comment type="subunit">
    <text evidence="9">Interacts with DNAJC12.</text>
</comment>
<comment type="cofactor">
    <cofactor evidence="1 12">
        <name>Fe(2+)</name>
        <dbReference type="ChEBI" id="CHEBI:29033"/>
    </cofactor>
</comment>
<dbReference type="GO" id="GO:0009072">
    <property type="term" value="P:aromatic amino acid metabolic process"/>
    <property type="evidence" value="ECO:0007669"/>
    <property type="project" value="InterPro"/>
</dbReference>
<dbReference type="Gene3D" id="1.10.800.10">
    <property type="entry name" value="Aromatic amino acid hydroxylase"/>
    <property type="match status" value="1"/>
</dbReference>
<dbReference type="GO" id="GO:0005506">
    <property type="term" value="F:iron ion binding"/>
    <property type="evidence" value="ECO:0007669"/>
    <property type="project" value="InterPro"/>
</dbReference>
<dbReference type="InterPro" id="IPR002912">
    <property type="entry name" value="ACT_dom"/>
</dbReference>
<feature type="binding site" evidence="11">
    <location>
        <position position="340"/>
    </location>
    <ligand>
        <name>L-tryptophan</name>
        <dbReference type="ChEBI" id="CHEBI:57912"/>
    </ligand>
</feature>
<dbReference type="PANTHER" id="PTHR11473:SF16">
    <property type="entry name" value="TRYPTOPHAN 5-HYDROXYLASE 2"/>
    <property type="match status" value="1"/>
</dbReference>
<dbReference type="Pfam" id="PF00351">
    <property type="entry name" value="Biopterin_H"/>
    <property type="match status" value="1"/>
</dbReference>
<dbReference type="Proteomes" id="UP001283361">
    <property type="component" value="Unassembled WGS sequence"/>
</dbReference>
<dbReference type="InterPro" id="IPR036329">
    <property type="entry name" value="Aro-AA_hydroxylase_C_sf"/>
</dbReference>
<evidence type="ECO:0000256" key="9">
    <source>
        <dbReference type="ARBA" id="ARBA00062416"/>
    </source>
</evidence>
<feature type="binding site" evidence="10">
    <location>
        <position position="347"/>
    </location>
    <ligand>
        <name>Fe cation</name>
        <dbReference type="ChEBI" id="CHEBI:24875"/>
    </ligand>
</feature>
<dbReference type="CDD" id="cd04929">
    <property type="entry name" value="ACT_TPH"/>
    <property type="match status" value="1"/>
</dbReference>
<dbReference type="InterPro" id="IPR001273">
    <property type="entry name" value="ArAA_hydroxylase"/>
</dbReference>
<keyword evidence="5 10" id="KW-0408">Iron</keyword>
<evidence type="ECO:0000313" key="15">
    <source>
        <dbReference type="EMBL" id="KAK3788225.1"/>
    </source>
</evidence>
<dbReference type="PROSITE" id="PS51671">
    <property type="entry name" value="ACT"/>
    <property type="match status" value="1"/>
</dbReference>
<dbReference type="SUPFAM" id="SSF55021">
    <property type="entry name" value="ACT-like"/>
    <property type="match status" value="1"/>
</dbReference>
<feature type="binding site" evidence="11">
    <location>
        <position position="441"/>
    </location>
    <ligand>
        <name>L-tryptophan</name>
        <dbReference type="ChEBI" id="CHEBI:57912"/>
    </ligand>
</feature>
<evidence type="ECO:0000256" key="10">
    <source>
        <dbReference type="PIRSR" id="PIRSR000336-1"/>
    </source>
</evidence>
<accession>A0AAE1AI04</accession>
<feature type="binding site" evidence="10">
    <location>
        <position position="392"/>
    </location>
    <ligand>
        <name>Fe cation</name>
        <dbReference type="ChEBI" id="CHEBI:24875"/>
    </ligand>
</feature>
<dbReference type="GO" id="GO:0046189">
    <property type="term" value="P:phenol-containing compound biosynthetic process"/>
    <property type="evidence" value="ECO:0007669"/>
    <property type="project" value="UniProtKB-ARBA"/>
</dbReference>
<evidence type="ECO:0000256" key="3">
    <source>
        <dbReference type="ARBA" id="ARBA00022723"/>
    </source>
</evidence>
<dbReference type="Pfam" id="PF01842">
    <property type="entry name" value="ACT"/>
    <property type="match status" value="1"/>
</dbReference>
<evidence type="ECO:0000256" key="6">
    <source>
        <dbReference type="ARBA" id="ARBA00023033"/>
    </source>
</evidence>
<dbReference type="EMBL" id="JAWDGP010001776">
    <property type="protein sequence ID" value="KAK3788225.1"/>
    <property type="molecule type" value="Genomic_DNA"/>
</dbReference>
<dbReference type="InterPro" id="IPR019774">
    <property type="entry name" value="Aromatic-AA_hydroxylase_C"/>
</dbReference>
<keyword evidence="16" id="KW-1185">Reference proteome</keyword>
<dbReference type="InterPro" id="IPR036951">
    <property type="entry name" value="ArAA_hydroxylase_sf"/>
</dbReference>
<gene>
    <name evidence="15" type="ORF">RRG08_006033</name>
</gene>
<evidence type="ECO:0000256" key="12">
    <source>
        <dbReference type="PIRSR" id="PIRSR601273-2"/>
    </source>
</evidence>
<dbReference type="PANTHER" id="PTHR11473">
    <property type="entry name" value="AROMATIC AMINO ACID HYDROXYLASE"/>
    <property type="match status" value="1"/>
</dbReference>
<evidence type="ECO:0000256" key="5">
    <source>
        <dbReference type="ARBA" id="ARBA00023004"/>
    </source>
</evidence>
<reference evidence="15" key="1">
    <citation type="journal article" date="2023" name="G3 (Bethesda)">
        <title>A reference genome for the long-term kleptoplast-retaining sea slug Elysia crispata morphotype clarki.</title>
        <authorList>
            <person name="Eastman K.E."/>
            <person name="Pendleton A.L."/>
            <person name="Shaikh M.A."/>
            <person name="Suttiyut T."/>
            <person name="Ogas R."/>
            <person name="Tomko P."/>
            <person name="Gavelis G."/>
            <person name="Widhalm J.R."/>
            <person name="Wisecaver J.H."/>
        </authorList>
    </citation>
    <scope>NUCLEOTIDE SEQUENCE</scope>
    <source>
        <strain evidence="15">ECLA1</strain>
    </source>
</reference>
<proteinExistence type="inferred from homology"/>
<protein>
    <recommendedName>
        <fullName evidence="7">Tryptophan 5-hydroxylase 2</fullName>
    </recommendedName>
    <alternativeName>
        <fullName evidence="8">Tryptophan 5-monooxygenase 2</fullName>
    </alternativeName>
</protein>
<organism evidence="15 16">
    <name type="scientific">Elysia crispata</name>
    <name type="common">lettuce slug</name>
    <dbReference type="NCBI Taxonomy" id="231223"/>
    <lineage>
        <taxon>Eukaryota</taxon>
        <taxon>Metazoa</taxon>
        <taxon>Spiralia</taxon>
        <taxon>Lophotrochozoa</taxon>
        <taxon>Mollusca</taxon>
        <taxon>Gastropoda</taxon>
        <taxon>Heterobranchia</taxon>
        <taxon>Euthyneura</taxon>
        <taxon>Panpulmonata</taxon>
        <taxon>Sacoglossa</taxon>
        <taxon>Placobranchoidea</taxon>
        <taxon>Plakobranchidae</taxon>
        <taxon>Elysia</taxon>
    </lineage>
</organism>
<evidence type="ECO:0000256" key="7">
    <source>
        <dbReference type="ARBA" id="ARBA00040889"/>
    </source>
</evidence>
<name>A0AAE1AI04_9GAST</name>
<evidence type="ECO:0000256" key="1">
    <source>
        <dbReference type="ARBA" id="ARBA00001954"/>
    </source>
</evidence>
<evidence type="ECO:0000256" key="11">
    <source>
        <dbReference type="PIRSR" id="PIRSR601273-1"/>
    </source>
</evidence>
<dbReference type="InterPro" id="IPR018301">
    <property type="entry name" value="ArAA_hydroxylase_Fe/CU_BS"/>
</dbReference>
<keyword evidence="6" id="KW-0503">Monooxygenase</keyword>
<evidence type="ECO:0000256" key="2">
    <source>
        <dbReference type="ARBA" id="ARBA00009712"/>
    </source>
</evidence>
<dbReference type="SUPFAM" id="SSF56534">
    <property type="entry name" value="Aromatic aminoacid monoxygenases, catalytic and oligomerization domains"/>
    <property type="match status" value="1"/>
</dbReference>
<feature type="binding site" evidence="10">
    <location>
        <position position="352"/>
    </location>
    <ligand>
        <name>Fe cation</name>
        <dbReference type="ChEBI" id="CHEBI:24875"/>
    </ligand>
</feature>
<feature type="domain" description="ACT" evidence="14">
    <location>
        <begin position="89"/>
        <end position="165"/>
    </location>
</feature>
<dbReference type="PROSITE" id="PS51410">
    <property type="entry name" value="BH4_AAA_HYDROXYL_2"/>
    <property type="match status" value="1"/>
</dbReference>
<evidence type="ECO:0000256" key="8">
    <source>
        <dbReference type="ARBA" id="ARBA00042662"/>
    </source>
</evidence>
<evidence type="ECO:0000259" key="13">
    <source>
        <dbReference type="PROSITE" id="PS51410"/>
    </source>
</evidence>
<feature type="binding site" evidence="11">
    <location>
        <position position="411"/>
    </location>
    <ligand>
        <name>L-tryptophan</name>
        <dbReference type="ChEBI" id="CHEBI:57912"/>
    </ligand>
</feature>
<evidence type="ECO:0000313" key="16">
    <source>
        <dbReference type="Proteomes" id="UP001283361"/>
    </source>
</evidence>
<dbReference type="GO" id="GO:0043005">
    <property type="term" value="C:neuron projection"/>
    <property type="evidence" value="ECO:0007669"/>
    <property type="project" value="TreeGrafter"/>
</dbReference>
<keyword evidence="4" id="KW-0560">Oxidoreductase</keyword>
<evidence type="ECO:0000256" key="4">
    <source>
        <dbReference type="ARBA" id="ARBA00023002"/>
    </source>
</evidence>
<comment type="similarity">
    <text evidence="2">Belongs to the biopterin-dependent aromatic amino acid hydroxylase family.</text>
</comment>
<dbReference type="PRINTS" id="PR00372">
    <property type="entry name" value="FYWHYDRXLASE"/>
</dbReference>
<sequence length="523" mass="59454">MGNCLEVYKVTLHKAPAMCGPPQEERMPYPICSHYPERSKPMGLREGLARKRLCADIKPPSESQLKALEESLRNLEGMNSPSGLGTTSTVVFSINNHVGQLATALRIFQENKINVVHIESRKSRKADALYDIYVDVETDHIRLEELVNRLKRDVASITFNELTVPMTPPALTKAACMEKVPWFPRTAADLDECAHNVLMYGTELDAEHPGFKDTVYRERRKQFTDLAMQYTHGCEIPYVEYTQEEVATWGTVFRELMKLYPTHACREYLANIPLLVEHCGYREDNVPQLEDISRFLKARTGFTLRPVAGYLSSRDFLAGLAFRVFHCTQYIRHRSDPFYTPEPDCCHELMGHMPLLADPSFAQFSQEIGLASLGASDNDVAKLSTCYFFSVEFGLCKQDGELRAYGAGLLSSISELSHALGEKAVKNVFEPLHMCQQECLITTFQDVYFYTDSFEEAKDKMRQFAGTIRRPFAVRYNPYTESVDVLDSTRGIATVVSELRGDLCIVSDALKRLQLMERFEFQE</sequence>
<dbReference type="InterPro" id="IPR045865">
    <property type="entry name" value="ACT-like_dom_sf"/>
</dbReference>
<feature type="binding site" evidence="11">
    <location>
        <position position="332"/>
    </location>
    <ligand>
        <name>L-tryptophan</name>
        <dbReference type="ChEBI" id="CHEBI:57912"/>
    </ligand>
</feature>